<name>A0A1H8FQA7_9RHOB</name>
<dbReference type="PANTHER" id="PTHR43080:SF26">
    <property type="entry name" value="REGULATORY PROTEIN"/>
    <property type="match status" value="1"/>
</dbReference>
<dbReference type="SUPFAM" id="SSF54631">
    <property type="entry name" value="CBS-domain pair"/>
    <property type="match status" value="1"/>
</dbReference>
<dbReference type="Proteomes" id="UP000199054">
    <property type="component" value="Unassembled WGS sequence"/>
</dbReference>
<organism evidence="4 5">
    <name type="scientific">Paracoccus alcaliphilus</name>
    <dbReference type="NCBI Taxonomy" id="34002"/>
    <lineage>
        <taxon>Bacteria</taxon>
        <taxon>Pseudomonadati</taxon>
        <taxon>Pseudomonadota</taxon>
        <taxon>Alphaproteobacteria</taxon>
        <taxon>Rhodobacterales</taxon>
        <taxon>Paracoccaceae</taxon>
        <taxon>Paracoccus</taxon>
    </lineage>
</organism>
<dbReference type="SMART" id="SM00116">
    <property type="entry name" value="CBS"/>
    <property type="match status" value="2"/>
</dbReference>
<proteinExistence type="predicted"/>
<dbReference type="EMBL" id="FODE01000004">
    <property type="protein sequence ID" value="SEN33745.1"/>
    <property type="molecule type" value="Genomic_DNA"/>
</dbReference>
<dbReference type="InterPro" id="IPR000644">
    <property type="entry name" value="CBS_dom"/>
</dbReference>
<feature type="domain" description="CBS" evidence="3">
    <location>
        <begin position="9"/>
        <end position="68"/>
    </location>
</feature>
<dbReference type="Gene3D" id="3.10.580.10">
    <property type="entry name" value="CBS-domain"/>
    <property type="match status" value="1"/>
</dbReference>
<protein>
    <submittedName>
        <fullName evidence="4">CBS domain-containing protein</fullName>
    </submittedName>
</protein>
<evidence type="ECO:0000259" key="3">
    <source>
        <dbReference type="PROSITE" id="PS51371"/>
    </source>
</evidence>
<sequence length="130" mass="13899">MSAPLIDALLQGDALVLDPDMPIRRAVAKLVEHRAPAAAVIDDSGALSGILTQKDCFRPALQASYYQEWKGTVADHMSRGVISLAAGTDLISAAEAFLCHPHRVMPVLDGDNLRGMLRRSDVLAALVRLG</sequence>
<dbReference type="InterPro" id="IPR046342">
    <property type="entry name" value="CBS_dom_sf"/>
</dbReference>
<evidence type="ECO:0000256" key="1">
    <source>
        <dbReference type="ARBA" id="ARBA00023122"/>
    </source>
</evidence>
<keyword evidence="1 2" id="KW-0129">CBS domain</keyword>
<dbReference type="Pfam" id="PF00571">
    <property type="entry name" value="CBS"/>
    <property type="match status" value="2"/>
</dbReference>
<accession>A0A1H8FQA7</accession>
<dbReference type="PANTHER" id="PTHR43080">
    <property type="entry name" value="CBS DOMAIN-CONTAINING PROTEIN CBSX3, MITOCHONDRIAL"/>
    <property type="match status" value="1"/>
</dbReference>
<dbReference type="OrthoDB" id="9783590at2"/>
<dbReference type="PROSITE" id="PS51371">
    <property type="entry name" value="CBS"/>
    <property type="match status" value="2"/>
</dbReference>
<evidence type="ECO:0000313" key="4">
    <source>
        <dbReference type="EMBL" id="SEN33745.1"/>
    </source>
</evidence>
<keyword evidence="5" id="KW-1185">Reference proteome</keyword>
<reference evidence="4 5" key="1">
    <citation type="submission" date="2016-10" db="EMBL/GenBank/DDBJ databases">
        <authorList>
            <person name="de Groot N.N."/>
        </authorList>
    </citation>
    <scope>NUCLEOTIDE SEQUENCE [LARGE SCALE GENOMIC DNA]</scope>
    <source>
        <strain evidence="4 5">DSM 8512</strain>
    </source>
</reference>
<dbReference type="InterPro" id="IPR051257">
    <property type="entry name" value="Diverse_CBS-Domain"/>
</dbReference>
<evidence type="ECO:0000256" key="2">
    <source>
        <dbReference type="PROSITE-ProRule" id="PRU00703"/>
    </source>
</evidence>
<feature type="domain" description="CBS" evidence="3">
    <location>
        <begin position="77"/>
        <end position="130"/>
    </location>
</feature>
<dbReference type="AlphaFoldDB" id="A0A1H8FQA7"/>
<gene>
    <name evidence="4" type="ORF">SAMN04489859_1004172</name>
</gene>
<dbReference type="RefSeq" id="WP_090610755.1">
    <property type="nucleotide sequence ID" value="NZ_CP067124.1"/>
</dbReference>
<dbReference type="STRING" id="34002.SAMN04489859_1004172"/>
<evidence type="ECO:0000313" key="5">
    <source>
        <dbReference type="Proteomes" id="UP000199054"/>
    </source>
</evidence>